<dbReference type="Proteomes" id="UP000676336">
    <property type="component" value="Unassembled WGS sequence"/>
</dbReference>
<dbReference type="EMBL" id="CAJOBI010028744">
    <property type="protein sequence ID" value="CAF4260906.1"/>
    <property type="molecule type" value="Genomic_DNA"/>
</dbReference>
<evidence type="ECO:0000259" key="1">
    <source>
        <dbReference type="Pfam" id="PF25266"/>
    </source>
</evidence>
<dbReference type="EMBL" id="CAJNRE010000106">
    <property type="protein sequence ID" value="CAF1919116.1"/>
    <property type="molecule type" value="Genomic_DNA"/>
</dbReference>
<evidence type="ECO:0000313" key="4">
    <source>
        <dbReference type="EMBL" id="CAF4934032.1"/>
    </source>
</evidence>
<name>A0A816KBC4_9BILA</name>
<dbReference type="Pfam" id="PF25266">
    <property type="entry name" value="DUF7865"/>
    <property type="match status" value="1"/>
</dbReference>
<dbReference type="InterPro" id="IPR057187">
    <property type="entry name" value="DUF7865"/>
</dbReference>
<evidence type="ECO:0000313" key="5">
    <source>
        <dbReference type="Proteomes" id="UP000663824"/>
    </source>
</evidence>
<dbReference type="EMBL" id="CAJOBH010179147">
    <property type="protein sequence ID" value="CAF4934032.1"/>
    <property type="molecule type" value="Genomic_DNA"/>
</dbReference>
<evidence type="ECO:0000313" key="3">
    <source>
        <dbReference type="EMBL" id="CAF4260906.1"/>
    </source>
</evidence>
<dbReference type="Proteomes" id="UP000663824">
    <property type="component" value="Unassembled WGS sequence"/>
</dbReference>
<protein>
    <recommendedName>
        <fullName evidence="1">DUF7865 domain-containing protein</fullName>
    </recommendedName>
</protein>
<feature type="domain" description="DUF7865" evidence="1">
    <location>
        <begin position="38"/>
        <end position="72"/>
    </location>
</feature>
<accession>A0A816KBC4</accession>
<evidence type="ECO:0000313" key="2">
    <source>
        <dbReference type="EMBL" id="CAF1919116.1"/>
    </source>
</evidence>
<sequence length="82" mass="9461">MSSINSLCRWMHDDEVTQELHLTDEVEKSQLIKTSESLVATWRIFVEAQLQALQKDVKEQILSDIIFAGTWIVVLFLHSTSE</sequence>
<proteinExistence type="predicted"/>
<reference evidence="2" key="1">
    <citation type="submission" date="2021-02" db="EMBL/GenBank/DDBJ databases">
        <authorList>
            <person name="Nowell W R."/>
        </authorList>
    </citation>
    <scope>NUCLEOTIDE SEQUENCE</scope>
</reference>
<gene>
    <name evidence="4" type="ORF">BYL167_LOCUS53416</name>
    <name evidence="2" type="ORF">MBJ925_LOCUS1631</name>
    <name evidence="3" type="ORF">SMN809_LOCUS24412</name>
</gene>
<dbReference type="AlphaFoldDB" id="A0A816KBC4"/>
<organism evidence="2 5">
    <name type="scientific">Rotaria magnacalcarata</name>
    <dbReference type="NCBI Taxonomy" id="392030"/>
    <lineage>
        <taxon>Eukaryota</taxon>
        <taxon>Metazoa</taxon>
        <taxon>Spiralia</taxon>
        <taxon>Gnathifera</taxon>
        <taxon>Rotifera</taxon>
        <taxon>Eurotatoria</taxon>
        <taxon>Bdelloidea</taxon>
        <taxon>Philodinida</taxon>
        <taxon>Philodinidae</taxon>
        <taxon>Rotaria</taxon>
    </lineage>
</organism>
<dbReference type="Proteomes" id="UP000681967">
    <property type="component" value="Unassembled WGS sequence"/>
</dbReference>
<comment type="caution">
    <text evidence="2">The sequence shown here is derived from an EMBL/GenBank/DDBJ whole genome shotgun (WGS) entry which is preliminary data.</text>
</comment>